<dbReference type="SMART" id="SM00912">
    <property type="entry name" value="Haemagg_act"/>
    <property type="match status" value="1"/>
</dbReference>
<protein>
    <submittedName>
        <fullName evidence="4">Filamentous hemagglutinin</fullName>
    </submittedName>
</protein>
<feature type="compositionally biased region" description="Low complexity" evidence="1">
    <location>
        <begin position="1932"/>
        <end position="1949"/>
    </location>
</feature>
<evidence type="ECO:0000313" key="5">
    <source>
        <dbReference type="Proteomes" id="UP000035086"/>
    </source>
</evidence>
<evidence type="ECO:0000313" key="6">
    <source>
        <dbReference type="Proteomes" id="UP000254589"/>
    </source>
</evidence>
<reference evidence="5" key="1">
    <citation type="submission" date="2014-12" db="EMBL/GenBank/DDBJ databases">
        <title>Complete Genome Sequencing of Pandoraea pulmonicola DSM 16583.</title>
        <authorList>
            <person name="Chan K.-G."/>
        </authorList>
    </citation>
    <scope>NUCLEOTIDE SEQUENCE [LARGE SCALE GENOMIC DNA]</scope>
    <source>
        <strain evidence="5">DSM 16583</strain>
    </source>
</reference>
<proteinExistence type="predicted"/>
<accession>A0AAJ4ZB67</accession>
<feature type="region of interest" description="Disordered" evidence="1">
    <location>
        <begin position="2213"/>
        <end position="2237"/>
    </location>
</feature>
<reference evidence="4 6" key="3">
    <citation type="submission" date="2018-06" db="EMBL/GenBank/DDBJ databases">
        <authorList>
            <consortium name="Pathogen Informatics"/>
            <person name="Doyle S."/>
        </authorList>
    </citation>
    <scope>NUCLEOTIDE SEQUENCE [LARGE SCALE GENOMIC DNA]</scope>
    <source>
        <strain evidence="4 6">NCTC13159</strain>
    </source>
</reference>
<feature type="compositionally biased region" description="Basic and acidic residues" evidence="1">
    <location>
        <begin position="1682"/>
        <end position="1695"/>
    </location>
</feature>
<dbReference type="GO" id="GO:0003824">
    <property type="term" value="F:catalytic activity"/>
    <property type="evidence" value="ECO:0007669"/>
    <property type="project" value="UniProtKB-ARBA"/>
</dbReference>
<dbReference type="Proteomes" id="UP000035086">
    <property type="component" value="Chromosome"/>
</dbReference>
<organism evidence="4 6">
    <name type="scientific">Pandoraea pulmonicola</name>
    <dbReference type="NCBI Taxonomy" id="93221"/>
    <lineage>
        <taxon>Bacteria</taxon>
        <taxon>Pseudomonadati</taxon>
        <taxon>Pseudomonadota</taxon>
        <taxon>Betaproteobacteria</taxon>
        <taxon>Burkholderiales</taxon>
        <taxon>Burkholderiaceae</taxon>
        <taxon>Pandoraea</taxon>
    </lineage>
</organism>
<feature type="compositionally biased region" description="Polar residues" evidence="1">
    <location>
        <begin position="1699"/>
        <end position="1711"/>
    </location>
</feature>
<dbReference type="NCBIfam" id="TIGR01901">
    <property type="entry name" value="adhes_NPXG"/>
    <property type="match status" value="1"/>
</dbReference>
<dbReference type="RefSeq" id="WP_052267040.1">
    <property type="nucleotide sequence ID" value="NZ_CP010310.2"/>
</dbReference>
<dbReference type="Pfam" id="PF13332">
    <property type="entry name" value="Fil_haemagg_2"/>
    <property type="match status" value="4"/>
</dbReference>
<feature type="compositionally biased region" description="Polar residues" evidence="1">
    <location>
        <begin position="1951"/>
        <end position="1960"/>
    </location>
</feature>
<gene>
    <name evidence="4" type="primary">fhaB_1</name>
    <name evidence="4" type="ORF">NCTC13159_01477</name>
    <name evidence="3" type="ORF">RO07_13800</name>
</gene>
<dbReference type="InterPro" id="IPR008638">
    <property type="entry name" value="FhaB/CdiA-like_TPS"/>
</dbReference>
<dbReference type="Pfam" id="PF05860">
    <property type="entry name" value="TPS"/>
    <property type="match status" value="1"/>
</dbReference>
<dbReference type="Pfam" id="PF05594">
    <property type="entry name" value="Fil_haemagg"/>
    <property type="match status" value="9"/>
</dbReference>
<sequence>MAHVVIAAIVAQPLATIAQIVADPNAGANRPGVIQTQNGLPQVNITAPSAGGVSQNLYSQFDVPRQGAILNNSATIAQTQQAGLVAGNPNLAQGQSARIILNQVTGNLPSQIRGYLEVAGNRAEVIVANGNGIVVDGGGFINTSRGILTTGAPIFGADGTLNGFQVSRGTIAVQGGGLNAGNVDQIDLIARAVSVNASIYGNRLNVVTGANRVDHDTLNASADTSTGAAPGVALDVGQLGGMYANRIFLVGTENGVGVSNNGIIAAQAGELTLRTNGDLVQSGKLMASGDLAASAKGAVDNRGSLYARGTVSVGSDSTLSNSGTIAGAGDVTLNARNVQSSGSLGAGVDERGAVTNAGRMAVNALAQARLSGLATAGSDIALRAASADLRDATITATDVLTLDVSGGTDTRRATLTADRLGFTVGSLNNAGGHLRHIGTGKTFFSVAGTLDNTSGEIRSNGGDMTVSAATLTNEDGALAHAGIGNLSVTAGALSNRSGTITSNGDIDVGTTSLDNTAGTLTGGKSVTANALTTLSNRGGRIESAAQMRLTSGGLLDNTSGQLQSNGRDFTVSAGSLTNDLGNLKLSGGGVLTLTSGVLSNRSGAIASNGDATIKLASLDNHAGSIVSGKGLSLSARTDIANDGGLIQAVSALTASAGGVLNNTGGRIEANDQNATLDVSGNAVDNSSGRIVNAGVGATQVSATGTLTNQDAARTTKVGIIGGKGDVTITAGTFANGIGGQTAAGRDLNVQVATGAVTNAGTFTSANQLRVRGASIMNDSAGGMFAKTTTLNAINTLTNTGRLEGDTLDITAGAVNNVSTIIGNNVTLRANSITNTGASAVIGAASELSLYAAGTLTNQSQASLFSIGKINIAGGDTRDASGYLTRRTASVLNDQSSIEAGTGIEIAADSIVNRRPAPTAVTQSSGPQVQTLTKRDKYIGCATMNASKTCPQSLRDEGYNTPLNVTFSNSSVVSKSDGPNAVDRVIVVNSGSGPRTLYYNSVTDNGNGTVTVNYWDAYDPHVNYDPGTEFPTRSDGHKGYQRVEISREVTTNSSEDVISGGAAPKATLIAGGNLVMRNVGSLTNEHSAIAAGGNIVIGNTSQSGAVDSGSIGGTTVTNIGQTLYRRATQDIVSTYSWNEGIGSDMGTIVQAPVVVAPVAIGSTGGTIVAGGSVTIDAKNVTNTNTGAGAGSTLGANASGVTVTGKTWQTVAGPTGQLNLKLPTNGLYSLRTAPGQPYLIVTDPRLTQYASFVSSDYLLQQIGFNPQTSEKRLGDGLYEQQQVRDQITQMTGRTYLQGYNNAEAEYRDLMTNGANYAKQFGLVPGVGLTAAQMDALTSDIVWLVSQNVTLPDGTSTQVLAPVVYLAKPRAGDLQPSGALIAGNDIQVHASGSLANSGVIKAGTNTLVEAGDVINRSGTITSGGAGGDAGTTRIVAANDIINASGEISGDRVAVLAGRDVVNTTDVDLKGMHRESGNTQVTTSLLGKTGTIASTGDLAIGAGRDLTVRGGAISAGGDAQIIVGRDLKVDTVQVNVDQSMHQNDAHHWEESTTLNKTSSITTGGTLSTTSVNDTTLSGAQITAGKGASILAGGDLNISAAKDTATRSNVAADSASRQEVSHGYDERTVGSSISSGGAIVLAASNQTDATKGNVTVTGSTVTSGTDATTKGGITVVASGNVVVQEARERHDSDVAVDSKRGSFVSGTQTSSAQQQHVDAGVASTLSGDTVTVKAANDLTVQGSNIVGTNDVTLSAGRNVTITTSEDRTDATSSFSQRESGFMSNGGLSFSIGSRSQSDDQRSSQVTHTGSLVGSVDGNLTVKAGETLHVTGSTLHAGNDVNLAGKSVTIDAAHDTFGMNEKQSFQQSGLTIGFTNPILAAVQATTDVAKSASRAKGDARLLALAGATAGLAVANAADTIAKDPKEATSVGINVSLGASRSNSETTSQSSTAAGSRISGNRNVNITASGGGADSDLSIVGSQIKAGQNALLSADGDVNIQAAQNTSSQHSNNSGTNASLGVSFTVGSKSGISFNAGVSGNRGNADGDDVAWSNSHVQAGDKLTIKSGADTTLRGAVVEGRQVVANVGGNLTVESLQDTSRYDSKQQSAGVSASVCVPPLCAGGSSIAGNIGQQKLNSDYASVIEQTGIRAGSGGFQIDVKGNTGLVGGVIASNDEAVANGSNRLTTGTLTHSDIENHASYSGSQVGLGGGFGTSIGKDREGKADNVNPIAGTELPRSSGGASINMPVVMGASGSASGTTRSGISGGALTVRDSDAQRKLTGETADEAVANVNRDTSNTNGSVEQIFDKEKIQAGFEIVGQFINQVNTLVTNKAREADDLKARREKETDPEKQAQLDQQIAEAQKWAPGGEYRRIVTAISIGVGGNVAGGMGEVATNTMVSYLQSLGAEQVKRIADNLGSEPARVALQAIVGCAGSAASGGNCGAGALGASASVVLNNLLDGANGKSGEDLSVEEKENRTNLITGIVAGIAGVAGTDVVSASAGATIETVNNALTLSEFKLLIQEAKGCERTNTCEQVRDKYRALSAANQEKLVATCAADPKACQGEFGSYLAELSDFRKTLDAAVGEKLPSTIKNDLGIYLLHYNDAVAAVNEPELAKQFKEKFGISQELAQTVAAVAAGIAGSKAGGKYRGAQGGGNSNATNTPSALQQVKDLFSSNAQGTIQIGESTFTTLPKSGNAAIFSGVTDAQVQQYFMKLSGASQMPAARTISGQGTIYVVKTPQGNFTLRDFAGSSSQTGSVWTIDVPGSAVGKTYNPEIKFLR</sequence>
<evidence type="ECO:0000313" key="4">
    <source>
        <dbReference type="EMBL" id="SUA90001.1"/>
    </source>
</evidence>
<dbReference type="Gene3D" id="2.160.20.10">
    <property type="entry name" value="Single-stranded right-handed beta-helix, Pectin lyase-like"/>
    <property type="match status" value="1"/>
</dbReference>
<name>A0AAJ4ZB67_PANPU</name>
<evidence type="ECO:0000313" key="3">
    <source>
        <dbReference type="EMBL" id="APD13349.1"/>
    </source>
</evidence>
<dbReference type="KEGG" id="ppul:RO07_13800"/>
<dbReference type="InterPro" id="IPR010069">
    <property type="entry name" value="CdiA_FHA1_rpt"/>
</dbReference>
<dbReference type="EMBL" id="CP010310">
    <property type="protein sequence ID" value="APD13349.1"/>
    <property type="molecule type" value="Genomic_DNA"/>
</dbReference>
<evidence type="ECO:0000256" key="1">
    <source>
        <dbReference type="SAM" id="MobiDB-lite"/>
    </source>
</evidence>
<dbReference type="InterPro" id="IPR011050">
    <property type="entry name" value="Pectin_lyase_fold/virulence"/>
</dbReference>
<evidence type="ECO:0000259" key="2">
    <source>
        <dbReference type="SMART" id="SM00912"/>
    </source>
</evidence>
<dbReference type="InterPro" id="IPR025157">
    <property type="entry name" value="Hemagglutinin_rpt"/>
</dbReference>
<feature type="domain" description="Filamentous haemagglutinin FhaB/tRNA nuclease CdiA-like TPS" evidence="2">
    <location>
        <begin position="37"/>
        <end position="158"/>
    </location>
</feature>
<dbReference type="SUPFAM" id="SSF51126">
    <property type="entry name" value="Pectin lyase-like"/>
    <property type="match status" value="1"/>
</dbReference>
<dbReference type="NCBIfam" id="TIGR01731">
    <property type="entry name" value="fil_hemag_20aa"/>
    <property type="match status" value="13"/>
</dbReference>
<keyword evidence="5" id="KW-1185">Reference proteome</keyword>
<dbReference type="InterPro" id="IPR012334">
    <property type="entry name" value="Pectin_lyas_fold"/>
</dbReference>
<feature type="compositionally biased region" description="Polar residues" evidence="1">
    <location>
        <begin position="1765"/>
        <end position="1787"/>
    </location>
</feature>
<reference evidence="3" key="2">
    <citation type="submission" date="2016-11" db="EMBL/GenBank/DDBJ databases">
        <title>Complete Genome Sequencing of Pandoraea pulmonicola DSM 16583.</title>
        <authorList>
            <person name="Chan K.-G."/>
        </authorList>
    </citation>
    <scope>NUCLEOTIDE SEQUENCE</scope>
    <source>
        <strain evidence="3">DSM 16583</strain>
    </source>
</reference>
<dbReference type="EMBL" id="UGSJ01000001">
    <property type="protein sequence ID" value="SUA90001.1"/>
    <property type="molecule type" value="Genomic_DNA"/>
</dbReference>
<dbReference type="InterPro" id="IPR008619">
    <property type="entry name" value="Filamentous_hemagglutn_rpt"/>
</dbReference>
<dbReference type="Proteomes" id="UP000254589">
    <property type="component" value="Unassembled WGS sequence"/>
</dbReference>
<feature type="region of interest" description="Disordered" evidence="1">
    <location>
        <begin position="1932"/>
        <end position="1960"/>
    </location>
</feature>
<feature type="region of interest" description="Disordered" evidence="1">
    <location>
        <begin position="1682"/>
        <end position="1713"/>
    </location>
</feature>
<feature type="region of interest" description="Disordered" evidence="1">
    <location>
        <begin position="1758"/>
        <end position="1805"/>
    </location>
</feature>